<reference evidence="1 2" key="1">
    <citation type="journal article" date="2013" name="PLoS ONE">
        <title>Assembly-driven community genomics of a hypersaline microbial ecosystem.</title>
        <authorList>
            <person name="Podell S."/>
            <person name="Ugalde J.A."/>
            <person name="Narasingarao P."/>
            <person name="Banfield J.F."/>
            <person name="Heidelberg K.B."/>
            <person name="Allen E.E."/>
        </authorList>
    </citation>
    <scope>NUCLEOTIDE SEQUENCE [LARGE SCALE GENOMIC DNA]</scope>
    <source>
        <strain evidence="2">J07HQW2</strain>
    </source>
</reference>
<dbReference type="STRING" id="1238425.J07HQW2_01033"/>
<evidence type="ECO:0000313" key="1">
    <source>
        <dbReference type="EMBL" id="ERG94597.1"/>
    </source>
</evidence>
<name>U1PLL8_9EURY</name>
<proteinExistence type="predicted"/>
<protein>
    <submittedName>
        <fullName evidence="1">Uncharacterized protein</fullName>
    </submittedName>
</protein>
<dbReference type="AlphaFoldDB" id="U1PLL8"/>
<sequence>MELGATLRDYEDQRLDIESITIENDNPLIIVIKLSIADEGRPTSDQTSILDRTRIR</sequence>
<evidence type="ECO:0000313" key="2">
    <source>
        <dbReference type="Proteomes" id="UP000030710"/>
    </source>
</evidence>
<accession>U1PLL8</accession>
<gene>
    <name evidence="1" type="ORF">J07HQW2_01033</name>
</gene>
<organism evidence="1 2">
    <name type="scientific">Haloquadratum walsbyi J07HQW2</name>
    <dbReference type="NCBI Taxonomy" id="1238425"/>
    <lineage>
        <taxon>Archaea</taxon>
        <taxon>Methanobacteriati</taxon>
        <taxon>Methanobacteriota</taxon>
        <taxon>Stenosarchaea group</taxon>
        <taxon>Halobacteria</taxon>
        <taxon>Halobacteriales</taxon>
        <taxon>Haloferacaceae</taxon>
        <taxon>Haloquadratum</taxon>
    </lineage>
</organism>
<dbReference type="EMBL" id="KE356561">
    <property type="protein sequence ID" value="ERG94597.1"/>
    <property type="molecule type" value="Genomic_DNA"/>
</dbReference>
<dbReference type="Proteomes" id="UP000030710">
    <property type="component" value="Unassembled WGS sequence"/>
</dbReference>
<dbReference type="HOGENOM" id="CLU_3003105_0_0_2"/>